<proteinExistence type="predicted"/>
<dbReference type="InterPro" id="IPR053842">
    <property type="entry name" value="NikA-like"/>
</dbReference>
<evidence type="ECO:0000313" key="1">
    <source>
        <dbReference type="EMBL" id="MBE5040861.1"/>
    </source>
</evidence>
<evidence type="ECO:0000313" key="2">
    <source>
        <dbReference type="Proteomes" id="UP000806542"/>
    </source>
</evidence>
<reference evidence="1" key="1">
    <citation type="submission" date="2020-10" db="EMBL/GenBank/DDBJ databases">
        <title>ChiBAC.</title>
        <authorList>
            <person name="Zenner C."/>
            <person name="Hitch T.C.A."/>
            <person name="Clavel T."/>
        </authorList>
    </citation>
    <scope>NUCLEOTIDE SEQUENCE</scope>
    <source>
        <strain evidence="1">DSM 107454</strain>
    </source>
</reference>
<dbReference type="RefSeq" id="WP_226393401.1">
    <property type="nucleotide sequence ID" value="NZ_JADCKB010000024.1"/>
</dbReference>
<gene>
    <name evidence="1" type="primary">mobC</name>
    <name evidence="1" type="ORF">INF28_10360</name>
</gene>
<dbReference type="AlphaFoldDB" id="A0A9D5LZD6"/>
<organism evidence="1 2">
    <name type="scientific">Ructibacterium gallinarum</name>
    <dbReference type="NCBI Taxonomy" id="2779355"/>
    <lineage>
        <taxon>Bacteria</taxon>
        <taxon>Bacillati</taxon>
        <taxon>Bacillota</taxon>
        <taxon>Clostridia</taxon>
        <taxon>Eubacteriales</taxon>
        <taxon>Oscillospiraceae</taxon>
        <taxon>Ructibacterium</taxon>
    </lineage>
</organism>
<name>A0A9D5LZD6_9FIRM</name>
<accession>A0A9D5LZD6</accession>
<comment type="caution">
    <text evidence="1">The sequence shown here is derived from an EMBL/GenBank/DDBJ whole genome shotgun (WGS) entry which is preliminary data.</text>
</comment>
<keyword evidence="2" id="KW-1185">Reference proteome</keyword>
<dbReference type="EMBL" id="JADCKB010000024">
    <property type="protein sequence ID" value="MBE5040861.1"/>
    <property type="molecule type" value="Genomic_DNA"/>
</dbReference>
<protein>
    <submittedName>
        <fullName evidence="1">Plasmid mobilization relaxosome protein MobC</fullName>
    </submittedName>
</protein>
<sequence>MANRKRKMVLRCPVTEEERKLIEYKMSLVPTNQIGAYLRKMAIDGYIIYTDTTDIKKMNKELHAIGRNINQIAKRINQTSSIYREDIDELRERLQEIWHIQRTILSTLR</sequence>
<dbReference type="Pfam" id="PF21983">
    <property type="entry name" value="NikA-like"/>
    <property type="match status" value="1"/>
</dbReference>
<dbReference type="Proteomes" id="UP000806542">
    <property type="component" value="Unassembled WGS sequence"/>
</dbReference>